<proteinExistence type="predicted"/>
<keyword evidence="5 10" id="KW-0732">Signal</keyword>
<evidence type="ECO:0000259" key="11">
    <source>
        <dbReference type="PROSITE" id="PS51020"/>
    </source>
</evidence>
<dbReference type="InterPro" id="IPR038678">
    <property type="entry name" value="Spondin_N_sf"/>
</dbReference>
<keyword evidence="8" id="KW-0325">Glycoprotein</keyword>
<dbReference type="InterPro" id="IPR036383">
    <property type="entry name" value="TSP1_rpt_sf"/>
</dbReference>
<feature type="compositionally biased region" description="Polar residues" evidence="9">
    <location>
        <begin position="294"/>
        <end position="304"/>
    </location>
</feature>
<dbReference type="InterPro" id="IPR044004">
    <property type="entry name" value="TSP1_spondin_dom"/>
</dbReference>
<feature type="compositionally biased region" description="Basic and acidic residues" evidence="9">
    <location>
        <begin position="341"/>
        <end position="359"/>
    </location>
</feature>
<evidence type="ECO:0000256" key="1">
    <source>
        <dbReference type="ARBA" id="ARBA00004498"/>
    </source>
</evidence>
<dbReference type="InterPro" id="IPR051418">
    <property type="entry name" value="Spondin/Thrombospondin_T1"/>
</dbReference>
<dbReference type="Proteomes" id="UP001165740">
    <property type="component" value="Chromosome 1"/>
</dbReference>
<keyword evidence="12" id="KW-1185">Reference proteome</keyword>
<feature type="compositionally biased region" description="Basic and acidic residues" evidence="9">
    <location>
        <begin position="390"/>
        <end position="401"/>
    </location>
</feature>
<comment type="subcellular location">
    <subcellularLocation>
        <location evidence="1">Secreted</location>
        <location evidence="1">Extracellular space</location>
        <location evidence="1">Extracellular matrix</location>
    </subcellularLocation>
</comment>
<feature type="compositionally biased region" description="Basic and acidic residues" evidence="9">
    <location>
        <begin position="466"/>
        <end position="477"/>
    </location>
</feature>
<evidence type="ECO:0000313" key="13">
    <source>
        <dbReference type="RefSeq" id="XP_013065979.2"/>
    </source>
</evidence>
<evidence type="ECO:0000256" key="3">
    <source>
        <dbReference type="ARBA" id="ARBA00022530"/>
    </source>
</evidence>
<feature type="compositionally biased region" description="Polar residues" evidence="9">
    <location>
        <begin position="266"/>
        <end position="286"/>
    </location>
</feature>
<dbReference type="KEGG" id="bgt:106054597"/>
<dbReference type="GeneID" id="106054597"/>
<feature type="region of interest" description="Disordered" evidence="9">
    <location>
        <begin position="325"/>
        <end position="443"/>
    </location>
</feature>
<feature type="signal peptide" evidence="10">
    <location>
        <begin position="1"/>
        <end position="21"/>
    </location>
</feature>
<dbReference type="PROSITE" id="PS50092">
    <property type="entry name" value="TSP1"/>
    <property type="match status" value="1"/>
</dbReference>
<evidence type="ECO:0000256" key="2">
    <source>
        <dbReference type="ARBA" id="ARBA00022525"/>
    </source>
</evidence>
<keyword evidence="7" id="KW-1015">Disulfide bond</keyword>
<keyword evidence="6" id="KW-0130">Cell adhesion</keyword>
<feature type="compositionally biased region" description="Polar residues" evidence="9">
    <location>
        <begin position="490"/>
        <end position="501"/>
    </location>
</feature>
<feature type="chain" id="PRO_5040987726" evidence="10">
    <location>
        <begin position="22"/>
        <end position="607"/>
    </location>
</feature>
<evidence type="ECO:0000256" key="9">
    <source>
        <dbReference type="SAM" id="MobiDB-lite"/>
    </source>
</evidence>
<dbReference type="SUPFAM" id="SSF82895">
    <property type="entry name" value="TSP-1 type 1 repeat"/>
    <property type="match status" value="1"/>
</dbReference>
<dbReference type="Gene3D" id="2.20.100.10">
    <property type="entry name" value="Thrombospondin type-1 (TSP1) repeat"/>
    <property type="match status" value="1"/>
</dbReference>
<feature type="compositionally biased region" description="Polar residues" evidence="9">
    <location>
        <begin position="325"/>
        <end position="340"/>
    </location>
</feature>
<evidence type="ECO:0000256" key="4">
    <source>
        <dbReference type="ARBA" id="ARBA00022723"/>
    </source>
</evidence>
<dbReference type="GO" id="GO:0031012">
    <property type="term" value="C:extracellular matrix"/>
    <property type="evidence" value="ECO:0007669"/>
    <property type="project" value="TreeGrafter"/>
</dbReference>
<keyword evidence="4" id="KW-0479">Metal-binding</keyword>
<evidence type="ECO:0000256" key="10">
    <source>
        <dbReference type="SAM" id="SignalP"/>
    </source>
</evidence>
<evidence type="ECO:0000313" key="12">
    <source>
        <dbReference type="Proteomes" id="UP001165740"/>
    </source>
</evidence>
<dbReference type="NCBIfam" id="NF038123">
    <property type="entry name" value="NF038123_dom"/>
    <property type="match status" value="1"/>
</dbReference>
<dbReference type="RefSeq" id="XP_013065979.2">
    <property type="nucleotide sequence ID" value="XM_013210525.2"/>
</dbReference>
<evidence type="ECO:0000256" key="5">
    <source>
        <dbReference type="ARBA" id="ARBA00022729"/>
    </source>
</evidence>
<sequence>MDLKILTLVFVIVALLSNSEGSKKNRRSKRNHVTCRPNSLVRYRVTVHTLWSRTIFPNMFPTYRPHAQWSALIGRTHGPDYTLWAEGHNASAGVKAFAEFGDSSQLDLVSTQGFTHVLDAFIAPPIQQSVGQTSAVVFLDGRHSRVSFIMKIVPSPDWFIGVSSVDLCANGRWKNQVRMDMHPMDGGTDQGLTFTSPNWPNVPFEPISTITSSFPDHPASSFYYPDLPELPPIAFVTMEILSEYRHKQKFSEVNLNETPFGITPQLATLTTRSPMTSGAQEVSTEQKMSERSHTLVTETPSTVAQGEEQTKTLRLLDIDELRKQASNQESQPAENLAASQRENKAPSPESKDGHLKSSSESDQEATTSSLKVDDVAEEKQSVVGIINDQPRPEQTSHDDTSHQPVDATAPADVSSPSDQTEKHQSSFKNVEDIEPTESPHEPESTTLLFELIPHLNDQAKTKLRQTNRDEERIDKPKSKPALRELLIGQPRTSQASQSNKINIPRKDEMSLNYPQNDQNPIEDGPAVDCLVDHWSPWNACSVSCGFGKRERTRQVLQFPQNGGSYCPLLRHSETCGSMRTCKWNHFSSIFNSSNRTRSNLNRLQRRK</sequence>
<name>A0A9U8DXT0_BIOGL</name>
<dbReference type="PANTHER" id="PTHR11311:SF15">
    <property type="entry name" value="SPONDIN-2"/>
    <property type="match status" value="1"/>
</dbReference>
<dbReference type="PROSITE" id="PS51020">
    <property type="entry name" value="SPONDIN"/>
    <property type="match status" value="1"/>
</dbReference>
<protein>
    <submittedName>
        <fullName evidence="13">Uncharacterized protein LOC106054597</fullName>
    </submittedName>
</protein>
<dbReference type="GO" id="GO:0007155">
    <property type="term" value="P:cell adhesion"/>
    <property type="evidence" value="ECO:0007669"/>
    <property type="project" value="UniProtKB-KW"/>
</dbReference>
<keyword evidence="2" id="KW-0964">Secreted</keyword>
<gene>
    <name evidence="13" type="primary">LOC106054597</name>
</gene>
<dbReference type="InterPro" id="IPR009465">
    <property type="entry name" value="Spondin_N"/>
</dbReference>
<dbReference type="Pfam" id="PF19028">
    <property type="entry name" value="TSP1_spondin"/>
    <property type="match status" value="1"/>
</dbReference>
<dbReference type="OMA" id="YAHLRPM"/>
<accession>A0A9U8DXT0</accession>
<dbReference type="PANTHER" id="PTHR11311">
    <property type="entry name" value="SPONDIN"/>
    <property type="match status" value="1"/>
</dbReference>
<feature type="domain" description="Spondin" evidence="11">
    <location>
        <begin position="31"/>
        <end position="218"/>
    </location>
</feature>
<reference evidence="13" key="1">
    <citation type="submission" date="2025-08" db="UniProtKB">
        <authorList>
            <consortium name="RefSeq"/>
        </authorList>
    </citation>
    <scope>IDENTIFICATION</scope>
</reference>
<feature type="region of interest" description="Disordered" evidence="9">
    <location>
        <begin position="461"/>
        <end position="512"/>
    </location>
</feature>
<dbReference type="SMART" id="SM00209">
    <property type="entry name" value="TSP1"/>
    <property type="match status" value="1"/>
</dbReference>
<dbReference type="AlphaFoldDB" id="A0A9U8DXT0"/>
<dbReference type="GO" id="GO:0046872">
    <property type="term" value="F:metal ion binding"/>
    <property type="evidence" value="ECO:0007669"/>
    <property type="project" value="UniProtKB-KW"/>
</dbReference>
<dbReference type="Gene3D" id="2.60.40.2130">
    <property type="entry name" value="F-spondin domain"/>
    <property type="match status" value="1"/>
</dbReference>
<evidence type="ECO:0000256" key="6">
    <source>
        <dbReference type="ARBA" id="ARBA00022889"/>
    </source>
</evidence>
<dbReference type="Pfam" id="PF06468">
    <property type="entry name" value="Spond_N"/>
    <property type="match status" value="1"/>
</dbReference>
<keyword evidence="3" id="KW-0272">Extracellular matrix</keyword>
<evidence type="ECO:0000256" key="7">
    <source>
        <dbReference type="ARBA" id="ARBA00023157"/>
    </source>
</evidence>
<evidence type="ECO:0000256" key="8">
    <source>
        <dbReference type="ARBA" id="ARBA00023180"/>
    </source>
</evidence>
<feature type="compositionally biased region" description="Polar residues" evidence="9">
    <location>
        <begin position="360"/>
        <end position="370"/>
    </location>
</feature>
<feature type="region of interest" description="Disordered" evidence="9">
    <location>
        <begin position="266"/>
        <end position="311"/>
    </location>
</feature>
<dbReference type="InterPro" id="IPR000884">
    <property type="entry name" value="TSP1_rpt"/>
</dbReference>
<dbReference type="OrthoDB" id="6090599at2759"/>
<feature type="compositionally biased region" description="Basic and acidic residues" evidence="9">
    <location>
        <begin position="371"/>
        <end position="380"/>
    </location>
</feature>
<organism evidence="12 13">
    <name type="scientific">Biomphalaria glabrata</name>
    <name type="common">Bloodfluke planorb</name>
    <name type="synonym">Freshwater snail</name>
    <dbReference type="NCBI Taxonomy" id="6526"/>
    <lineage>
        <taxon>Eukaryota</taxon>
        <taxon>Metazoa</taxon>
        <taxon>Spiralia</taxon>
        <taxon>Lophotrochozoa</taxon>
        <taxon>Mollusca</taxon>
        <taxon>Gastropoda</taxon>
        <taxon>Heterobranchia</taxon>
        <taxon>Euthyneura</taxon>
        <taxon>Panpulmonata</taxon>
        <taxon>Hygrophila</taxon>
        <taxon>Lymnaeoidea</taxon>
        <taxon>Planorbidae</taxon>
        <taxon>Biomphalaria</taxon>
    </lineage>
</organism>